<evidence type="ECO:0000256" key="15">
    <source>
        <dbReference type="ARBA" id="ARBA00048393"/>
    </source>
</evidence>
<evidence type="ECO:0000256" key="5">
    <source>
        <dbReference type="ARBA" id="ARBA00040276"/>
    </source>
</evidence>
<comment type="catalytic activity">
    <reaction evidence="10">
        <text>resolvin D1 + NAD(+) = 8-oxoresolvin D1 + NADH + H(+)</text>
        <dbReference type="Rhea" id="RHEA:50124"/>
        <dbReference type="ChEBI" id="CHEBI:15378"/>
        <dbReference type="ChEBI" id="CHEBI:57540"/>
        <dbReference type="ChEBI" id="CHEBI:57945"/>
        <dbReference type="ChEBI" id="CHEBI:132079"/>
        <dbReference type="ChEBI" id="CHEBI:132080"/>
    </reaction>
    <physiologicalReaction direction="left-to-right" evidence="10">
        <dbReference type="Rhea" id="RHEA:50125"/>
    </physiologicalReaction>
</comment>
<evidence type="ECO:0000256" key="21">
    <source>
        <dbReference type="ARBA" id="ARBA00049188"/>
    </source>
</evidence>
<evidence type="ECO:0000256" key="1">
    <source>
        <dbReference type="ARBA" id="ARBA00006484"/>
    </source>
</evidence>
<reference evidence="23" key="1">
    <citation type="submission" date="2020-04" db="EMBL/GenBank/DDBJ databases">
        <authorList>
            <person name="Alioto T."/>
            <person name="Alioto T."/>
            <person name="Gomez Garrido J."/>
        </authorList>
    </citation>
    <scope>NUCLEOTIDE SEQUENCE</scope>
    <source>
        <strain evidence="23">A484AB</strain>
    </source>
</reference>
<evidence type="ECO:0000256" key="20">
    <source>
        <dbReference type="ARBA" id="ARBA00049151"/>
    </source>
</evidence>
<evidence type="ECO:0000256" key="3">
    <source>
        <dbReference type="ARBA" id="ARBA00038968"/>
    </source>
</evidence>
<evidence type="ECO:0000313" key="24">
    <source>
        <dbReference type="Proteomes" id="UP001152795"/>
    </source>
</evidence>
<dbReference type="EC" id="1.1.1.141" evidence="3"/>
<dbReference type="Gene3D" id="3.40.50.720">
    <property type="entry name" value="NAD(P)-binding Rossmann-like Domain"/>
    <property type="match status" value="1"/>
</dbReference>
<dbReference type="Proteomes" id="UP001152795">
    <property type="component" value="Unassembled WGS sequence"/>
</dbReference>
<dbReference type="SUPFAM" id="SSF51735">
    <property type="entry name" value="NAD(P)-binding Rossmann-fold domains"/>
    <property type="match status" value="1"/>
</dbReference>
<evidence type="ECO:0000256" key="4">
    <source>
        <dbReference type="ARBA" id="ARBA00039060"/>
    </source>
</evidence>
<dbReference type="PRINTS" id="PR00081">
    <property type="entry name" value="GDHRDH"/>
</dbReference>
<proteinExistence type="inferred from homology"/>
<dbReference type="PROSITE" id="PS00061">
    <property type="entry name" value="ADH_SHORT"/>
    <property type="match status" value="1"/>
</dbReference>
<name>A0A7D9HND9_PARCT</name>
<comment type="function">
    <text evidence="8">Catalyzes the NAD-dependent dehydrogenation (oxidation) of a broad array of hydroxylated polyunsaturated fatty acids (mainly eicosanoids and docosanoids, including prostaglandins, lipoxins and resolvins), yielding their corresponding keto (oxo) metabolites. Decreases the levels of the pro-proliferative prostaglandins such as prostaglandin E2 (whose activity is increased in cancer because of an increase in the expression of cyclooxygenase 2) and generates oxo-fatty acid products that can profoundly influence cell function by abrogating pro-inflammatory cytokine expression. Converts resolvins E1, D1 and D2 to their oxo products, which represents a mode of resolvin inactivation. Resolvin E1 plays important roles during the resolution phase of acute inflammation, while resolvins D1 and D2 have a unique role in obesity-induced adipose inflammation.</text>
</comment>
<sequence length="268" mass="29065">MATQYLAIVTGGAQGIGHGIAEALLQTGAKVHFLDFDDAEGHKAQKEFDEKFGTGKAKFVHCDVSIPDELEKAFRQAKTEMGGLNVICNNAGIACPLGERTRWEKVVATNLGATINGSFLGYDLLDKDGNGGVIINTSSLAGLEPAPYAPVYTSTKAGIIGFTRSAAITSPKGVRINVLCPDFTDTKLVRNVMTEMQQVMSEEDFKKMILENIHKTERKDQNVAEQTAPLQPIEIGIEVVNKLIKEKSKHGEVLIVSKARGTSYHTFK</sequence>
<gene>
    <name evidence="23" type="ORF">PACLA_8A084333</name>
</gene>
<keyword evidence="2" id="KW-0560">Oxidoreductase</keyword>
<comment type="catalytic activity">
    <reaction evidence="19">
        <text>resolvin D2 + NAD(+) = 16-oxoresolvin D2 + NADH + H(+)</text>
        <dbReference type="Rhea" id="RHEA:53588"/>
        <dbReference type="ChEBI" id="CHEBI:15378"/>
        <dbReference type="ChEBI" id="CHEBI:57540"/>
        <dbReference type="ChEBI" id="CHEBI:57945"/>
        <dbReference type="ChEBI" id="CHEBI:133367"/>
        <dbReference type="ChEBI" id="CHEBI:137498"/>
    </reaction>
    <physiologicalReaction direction="left-to-right" evidence="19">
        <dbReference type="Rhea" id="RHEA:53589"/>
    </physiologicalReaction>
</comment>
<evidence type="ECO:0000256" key="16">
    <source>
        <dbReference type="ARBA" id="ARBA00048535"/>
    </source>
</evidence>
<evidence type="ECO:0000256" key="11">
    <source>
        <dbReference type="ARBA" id="ARBA00048008"/>
    </source>
</evidence>
<dbReference type="GO" id="GO:0016404">
    <property type="term" value="F:15-hydroxyprostaglandin dehydrogenase (NAD+) activity"/>
    <property type="evidence" value="ECO:0007669"/>
    <property type="project" value="UniProtKB-EC"/>
</dbReference>
<comment type="catalytic activity">
    <reaction evidence="21">
        <text>resolvin E1 + NAD(+) = 18-oxo-resolvin E1 + NADH + H(+)</text>
        <dbReference type="Rhea" id="RHEA:49244"/>
        <dbReference type="ChEBI" id="CHEBI:15378"/>
        <dbReference type="ChEBI" id="CHEBI:57540"/>
        <dbReference type="ChEBI" id="CHEBI:57945"/>
        <dbReference type="ChEBI" id="CHEBI:91000"/>
        <dbReference type="ChEBI" id="CHEBI:91001"/>
    </reaction>
    <physiologicalReaction direction="left-to-right" evidence="21">
        <dbReference type="Rhea" id="RHEA:49245"/>
    </physiologicalReaction>
</comment>
<comment type="catalytic activity">
    <reaction evidence="15">
        <text>resolvin D2 + NAD(+) = 7-oxoresolvin D2 + NADH + H(+)</text>
        <dbReference type="Rhea" id="RHEA:53584"/>
        <dbReference type="ChEBI" id="CHEBI:15378"/>
        <dbReference type="ChEBI" id="CHEBI:57540"/>
        <dbReference type="ChEBI" id="CHEBI:57945"/>
        <dbReference type="ChEBI" id="CHEBI:133367"/>
        <dbReference type="ChEBI" id="CHEBI:137497"/>
    </reaction>
    <physiologicalReaction direction="left-to-right" evidence="15">
        <dbReference type="Rhea" id="RHEA:53585"/>
    </physiologicalReaction>
</comment>
<dbReference type="Pfam" id="PF00106">
    <property type="entry name" value="adh_short"/>
    <property type="match status" value="1"/>
</dbReference>
<keyword evidence="24" id="KW-1185">Reference proteome</keyword>
<dbReference type="EC" id="1.1.1.232" evidence="4"/>
<evidence type="ECO:0000256" key="17">
    <source>
        <dbReference type="ARBA" id="ARBA00048611"/>
    </source>
</evidence>
<comment type="catalytic activity">
    <reaction evidence="11">
        <text>14-hydroxy-(4Z,7Z,10Z,12E,16Z,19Z)-docosahexaenoate + NAD(+) = 14-oxo-(4Z,7Z,10Z,12E,16Z,19Z)-docosahexaenoate + NADH + H(+)</text>
        <dbReference type="Rhea" id="RHEA:48952"/>
        <dbReference type="ChEBI" id="CHEBI:15378"/>
        <dbReference type="ChEBI" id="CHEBI:57540"/>
        <dbReference type="ChEBI" id="CHEBI:57945"/>
        <dbReference type="ChEBI" id="CHEBI:90866"/>
        <dbReference type="ChEBI" id="CHEBI:90867"/>
    </reaction>
    <physiologicalReaction direction="left-to-right" evidence="11">
        <dbReference type="Rhea" id="RHEA:48953"/>
    </physiologicalReaction>
</comment>
<dbReference type="InterPro" id="IPR036291">
    <property type="entry name" value="NAD(P)-bd_dom_sf"/>
</dbReference>
<dbReference type="PRINTS" id="PR00080">
    <property type="entry name" value="SDRFAMILY"/>
</dbReference>
<comment type="catalytic activity">
    <reaction evidence="14">
        <text>resolvin D1 + NAD(+) = 17-oxoresolvin D1 + NADH + H(+)</text>
        <dbReference type="Rhea" id="RHEA:50128"/>
        <dbReference type="ChEBI" id="CHEBI:15378"/>
        <dbReference type="ChEBI" id="CHEBI:57540"/>
        <dbReference type="ChEBI" id="CHEBI:57945"/>
        <dbReference type="ChEBI" id="CHEBI:132079"/>
        <dbReference type="ChEBI" id="CHEBI:132081"/>
    </reaction>
    <physiologicalReaction direction="left-to-right" evidence="14">
        <dbReference type="Rhea" id="RHEA:50129"/>
    </physiologicalReaction>
</comment>
<evidence type="ECO:0000256" key="22">
    <source>
        <dbReference type="RuleBase" id="RU000363"/>
    </source>
</evidence>
<evidence type="ECO:0000313" key="23">
    <source>
        <dbReference type="EMBL" id="CAB3989259.1"/>
    </source>
</evidence>
<dbReference type="AlphaFoldDB" id="A0A7D9HND9"/>
<comment type="catalytic activity">
    <reaction evidence="13">
        <text>(11R)-hydroxy-(5Z,8Z,12E,14Z)-eicosatetraenoate + NAD(+) = 11-oxo-(5Z,8Z,12E,14Z)-eicosatetraenoate + NADH + H(+)</text>
        <dbReference type="Rhea" id="RHEA:48640"/>
        <dbReference type="ChEBI" id="CHEBI:15378"/>
        <dbReference type="ChEBI" id="CHEBI:57540"/>
        <dbReference type="ChEBI" id="CHEBI:57945"/>
        <dbReference type="ChEBI" id="CHEBI:78836"/>
        <dbReference type="ChEBI" id="CHEBI:90697"/>
    </reaction>
    <physiologicalReaction direction="left-to-right" evidence="13">
        <dbReference type="Rhea" id="RHEA:48641"/>
    </physiologicalReaction>
</comment>
<organism evidence="23 24">
    <name type="scientific">Paramuricea clavata</name>
    <name type="common">Red gorgonian</name>
    <name type="synonym">Violescent sea-whip</name>
    <dbReference type="NCBI Taxonomy" id="317549"/>
    <lineage>
        <taxon>Eukaryota</taxon>
        <taxon>Metazoa</taxon>
        <taxon>Cnidaria</taxon>
        <taxon>Anthozoa</taxon>
        <taxon>Octocorallia</taxon>
        <taxon>Malacalcyonacea</taxon>
        <taxon>Plexauridae</taxon>
        <taxon>Paramuricea</taxon>
    </lineage>
</organism>
<evidence type="ECO:0000256" key="6">
    <source>
        <dbReference type="ARBA" id="ARBA00041812"/>
    </source>
</evidence>
<comment type="catalytic activity">
    <reaction evidence="16">
        <text>lipoxin A4 + NAD(+) = 15-oxo-(5S,6R)-dihydroxy-(7E,9E,11Z,13E)-eicosatetraenoate + NADH + H(+)</text>
        <dbReference type="Rhea" id="RHEA:41572"/>
        <dbReference type="ChEBI" id="CHEBI:15378"/>
        <dbReference type="ChEBI" id="CHEBI:57540"/>
        <dbReference type="ChEBI" id="CHEBI:57945"/>
        <dbReference type="ChEBI" id="CHEBI:67026"/>
        <dbReference type="ChEBI" id="CHEBI:78311"/>
    </reaction>
    <physiologicalReaction direction="left-to-right" evidence="16">
        <dbReference type="Rhea" id="RHEA:41573"/>
    </physiologicalReaction>
</comment>
<accession>A0A7D9HND9</accession>
<evidence type="ECO:0000256" key="8">
    <source>
        <dbReference type="ARBA" id="ARBA00045705"/>
    </source>
</evidence>
<dbReference type="PANTHER" id="PTHR44229:SF4">
    <property type="entry name" value="15-HYDROXYPROSTAGLANDIN DEHYDROGENASE [NAD(+)]"/>
    <property type="match status" value="1"/>
</dbReference>
<evidence type="ECO:0000256" key="19">
    <source>
        <dbReference type="ARBA" id="ARBA00048921"/>
    </source>
</evidence>
<dbReference type="EMBL" id="CACRXK020001452">
    <property type="protein sequence ID" value="CAB3989259.1"/>
    <property type="molecule type" value="Genomic_DNA"/>
</dbReference>
<dbReference type="GO" id="GO:0047034">
    <property type="term" value="F:15-hydroxyicosatetraenoate dehydrogenase activity"/>
    <property type="evidence" value="ECO:0007669"/>
    <property type="project" value="UniProtKB-EC"/>
</dbReference>
<comment type="catalytic activity">
    <reaction evidence="17">
        <text>prostaglandin A1 + NAD(+) = 15-oxo-prostaglandin A1 + NADH + H(+)</text>
        <dbReference type="Rhea" id="RHEA:41263"/>
        <dbReference type="ChEBI" id="CHEBI:15378"/>
        <dbReference type="ChEBI" id="CHEBI:57398"/>
        <dbReference type="ChEBI" id="CHEBI:57540"/>
        <dbReference type="ChEBI" id="CHEBI:57945"/>
        <dbReference type="ChEBI" id="CHEBI:85072"/>
    </reaction>
    <physiologicalReaction direction="left-to-right" evidence="17">
        <dbReference type="Rhea" id="RHEA:41264"/>
    </physiologicalReaction>
</comment>
<dbReference type="InterPro" id="IPR020904">
    <property type="entry name" value="Sc_DH/Rdtase_CS"/>
</dbReference>
<evidence type="ECO:0000256" key="7">
    <source>
        <dbReference type="ARBA" id="ARBA00042026"/>
    </source>
</evidence>
<evidence type="ECO:0000256" key="13">
    <source>
        <dbReference type="ARBA" id="ARBA00048144"/>
    </source>
</evidence>
<protein>
    <recommendedName>
        <fullName evidence="5">15-hydroxyprostaglandin dehydrogenase [NAD(+)]</fullName>
        <ecNumber evidence="3">1.1.1.141</ecNumber>
        <ecNumber evidence="4">1.1.1.232</ecNumber>
    </recommendedName>
    <alternativeName>
        <fullName evidence="7">Eicosanoid/docosanoid dehydrogenase [NAD(+)]</fullName>
    </alternativeName>
    <alternativeName>
        <fullName evidence="6">Prostaglandin dehydrogenase 1</fullName>
    </alternativeName>
</protein>
<comment type="catalytic activity">
    <reaction evidence="20">
        <text>(15S)-hydroxy-(5Z,8Z,11Z,13E)-eicosatetraenoate + NAD(+) = 15-oxo-(5Z,8Z,11Z,13E)-eicosatetraenoate + NADH + H(+)</text>
        <dbReference type="Rhea" id="RHEA:23260"/>
        <dbReference type="ChEBI" id="CHEBI:15378"/>
        <dbReference type="ChEBI" id="CHEBI:57409"/>
        <dbReference type="ChEBI" id="CHEBI:57410"/>
        <dbReference type="ChEBI" id="CHEBI:57540"/>
        <dbReference type="ChEBI" id="CHEBI:57945"/>
        <dbReference type="EC" id="1.1.1.232"/>
    </reaction>
    <physiologicalReaction direction="left-to-right" evidence="20">
        <dbReference type="Rhea" id="RHEA:23261"/>
    </physiologicalReaction>
</comment>
<dbReference type="OrthoDB" id="417891at2759"/>
<dbReference type="InterPro" id="IPR002347">
    <property type="entry name" value="SDR_fam"/>
</dbReference>
<evidence type="ECO:0000256" key="18">
    <source>
        <dbReference type="ARBA" id="ARBA00048739"/>
    </source>
</evidence>
<comment type="catalytic activity">
    <reaction evidence="18">
        <text>prostaglandin E2 + NAD(+) = 15-oxoprostaglandin E2 + NADH + H(+)</text>
        <dbReference type="Rhea" id="RHEA:11876"/>
        <dbReference type="ChEBI" id="CHEBI:15378"/>
        <dbReference type="ChEBI" id="CHEBI:57400"/>
        <dbReference type="ChEBI" id="CHEBI:57540"/>
        <dbReference type="ChEBI" id="CHEBI:57945"/>
        <dbReference type="ChEBI" id="CHEBI:606564"/>
        <dbReference type="EC" id="1.1.1.141"/>
    </reaction>
    <physiologicalReaction direction="left-to-right" evidence="18">
        <dbReference type="Rhea" id="RHEA:11877"/>
    </physiologicalReaction>
</comment>
<dbReference type="GO" id="GO:0005737">
    <property type="term" value="C:cytoplasm"/>
    <property type="evidence" value="ECO:0007669"/>
    <property type="project" value="TreeGrafter"/>
</dbReference>
<evidence type="ECO:0000256" key="12">
    <source>
        <dbReference type="ARBA" id="ARBA00048140"/>
    </source>
</evidence>
<comment type="similarity">
    <text evidence="1 22">Belongs to the short-chain dehydrogenases/reductases (SDR) family.</text>
</comment>
<comment type="caution">
    <text evidence="23">The sequence shown here is derived from an EMBL/GenBank/DDBJ whole genome shotgun (WGS) entry which is preliminary data.</text>
</comment>
<comment type="catalytic activity">
    <reaction evidence="12">
        <text>15-oxo-(5S,6R)-dihydroxy-(7E,9E,11Z)-eicosatrienoate + NADH + H(+) = (5S,6R,15S)-trihydroxy-(7E,9E,11Z)-eicosatrienoate + NAD(+)</text>
        <dbReference type="Rhea" id="RHEA:41596"/>
        <dbReference type="ChEBI" id="CHEBI:15378"/>
        <dbReference type="ChEBI" id="CHEBI:57540"/>
        <dbReference type="ChEBI" id="CHEBI:57945"/>
        <dbReference type="ChEBI" id="CHEBI:78325"/>
        <dbReference type="ChEBI" id="CHEBI:78329"/>
    </reaction>
    <physiologicalReaction direction="left-to-right" evidence="12">
        <dbReference type="Rhea" id="RHEA:41597"/>
    </physiologicalReaction>
</comment>
<evidence type="ECO:0000256" key="9">
    <source>
        <dbReference type="ARBA" id="ARBA00047325"/>
    </source>
</evidence>
<evidence type="ECO:0000256" key="14">
    <source>
        <dbReference type="ARBA" id="ARBA00048170"/>
    </source>
</evidence>
<evidence type="ECO:0000256" key="2">
    <source>
        <dbReference type="ARBA" id="ARBA00023002"/>
    </source>
</evidence>
<comment type="catalytic activity">
    <reaction evidence="9">
        <text>prostaglandin E1 + NAD(+) = 15-oxoprostaglandin E1 + NADH + H(+)</text>
        <dbReference type="Rhea" id="RHEA:16477"/>
        <dbReference type="ChEBI" id="CHEBI:15378"/>
        <dbReference type="ChEBI" id="CHEBI:57397"/>
        <dbReference type="ChEBI" id="CHEBI:57401"/>
        <dbReference type="ChEBI" id="CHEBI:57540"/>
        <dbReference type="ChEBI" id="CHEBI:57945"/>
    </reaction>
    <physiologicalReaction direction="left-to-right" evidence="9">
        <dbReference type="Rhea" id="RHEA:16478"/>
    </physiologicalReaction>
</comment>
<dbReference type="PANTHER" id="PTHR44229">
    <property type="entry name" value="15-HYDROXYPROSTAGLANDIN DEHYDROGENASE [NAD(+)]"/>
    <property type="match status" value="1"/>
</dbReference>
<evidence type="ECO:0000256" key="10">
    <source>
        <dbReference type="ARBA" id="ARBA00047672"/>
    </source>
</evidence>